<dbReference type="RefSeq" id="WP_131169023.1">
    <property type="nucleotide sequence ID" value="NZ_SDMQ01000011.1"/>
</dbReference>
<dbReference type="PANTHER" id="PTHR48079">
    <property type="entry name" value="PROTEIN YEEZ"/>
    <property type="match status" value="1"/>
</dbReference>
<organism evidence="2 3">
    <name type="scientific">Propioniciclava sinopodophylli</name>
    <dbReference type="NCBI Taxonomy" id="1837344"/>
    <lineage>
        <taxon>Bacteria</taxon>
        <taxon>Bacillati</taxon>
        <taxon>Actinomycetota</taxon>
        <taxon>Actinomycetes</taxon>
        <taxon>Propionibacteriales</taxon>
        <taxon>Propionibacteriaceae</taxon>
        <taxon>Propioniciclava</taxon>
    </lineage>
</organism>
<sequence>MHALVVGAGGIGQHIALQLAEAGHTVSLASRRGAGPSAEVLAQAARSDAASRVTAVVVDAADADALAQAAAGASVIVNAVNPPYTTWSTAWPPMAAAFLGAAEASGAGLVTIGNLYGYGRVDAPMAESTPVAPNGVKGEVRAGMWRDALAAHTALRVRAVELRASDYFGPGAGAGVSFLNEYVVKPAASGRVARPPVGDADAPHSWTYLPDIAALAVAVAEADQAGPDWGRVWHVPTSEPRSQREVARDAAAAAGGADAVVRPLPRWVMALARVVPLVRELDETRHQFERPFVLDSTAAQERFGLRPTEWTDALRATVDPAGARRFSG</sequence>
<accession>A0A4Q9KC10</accession>
<evidence type="ECO:0000259" key="1">
    <source>
        <dbReference type="Pfam" id="PF01370"/>
    </source>
</evidence>
<dbReference type="Proteomes" id="UP000292373">
    <property type="component" value="Unassembled WGS sequence"/>
</dbReference>
<dbReference type="EMBL" id="SDMQ01000011">
    <property type="protein sequence ID" value="TBT83550.1"/>
    <property type="molecule type" value="Genomic_DNA"/>
</dbReference>
<keyword evidence="3" id="KW-1185">Reference proteome</keyword>
<proteinExistence type="predicted"/>
<feature type="domain" description="NAD-dependent epimerase/dehydratase" evidence="1">
    <location>
        <begin position="4"/>
        <end position="227"/>
    </location>
</feature>
<name>A0A4Q9KC10_9ACTN</name>
<reference evidence="2 3" key="1">
    <citation type="submission" date="2019-01" db="EMBL/GenBank/DDBJ databases">
        <title>Lactibacter flavus gen. nov., sp. nov., a novel bacterium of the family Propionibacteriaceae isolated from raw milk and dairy products.</title>
        <authorList>
            <person name="Huptas C."/>
            <person name="Wenning M."/>
            <person name="Breitenwieser F."/>
            <person name="Doll E."/>
            <person name="Von Neubeck M."/>
            <person name="Busse H.-J."/>
            <person name="Scherer S."/>
        </authorList>
    </citation>
    <scope>NUCLEOTIDE SEQUENCE [LARGE SCALE GENOMIC DNA]</scope>
    <source>
        <strain evidence="2 3">KCTC 33808</strain>
    </source>
</reference>
<dbReference type="Pfam" id="PF01370">
    <property type="entry name" value="Epimerase"/>
    <property type="match status" value="1"/>
</dbReference>
<dbReference type="OrthoDB" id="8205493at2"/>
<evidence type="ECO:0000313" key="3">
    <source>
        <dbReference type="Proteomes" id="UP000292373"/>
    </source>
</evidence>
<dbReference type="InterPro" id="IPR051783">
    <property type="entry name" value="NAD(P)-dependent_oxidoreduct"/>
</dbReference>
<dbReference type="AlphaFoldDB" id="A0A4Q9KC10"/>
<dbReference type="InterPro" id="IPR036291">
    <property type="entry name" value="NAD(P)-bd_dom_sf"/>
</dbReference>
<evidence type="ECO:0000313" key="2">
    <source>
        <dbReference type="EMBL" id="TBT83550.1"/>
    </source>
</evidence>
<dbReference type="GO" id="GO:0005737">
    <property type="term" value="C:cytoplasm"/>
    <property type="evidence" value="ECO:0007669"/>
    <property type="project" value="TreeGrafter"/>
</dbReference>
<comment type="caution">
    <text evidence="2">The sequence shown here is derived from an EMBL/GenBank/DDBJ whole genome shotgun (WGS) entry which is preliminary data.</text>
</comment>
<gene>
    <name evidence="2" type="ORF">ET989_11380</name>
</gene>
<dbReference type="InterPro" id="IPR001509">
    <property type="entry name" value="Epimerase_deHydtase"/>
</dbReference>
<dbReference type="PANTHER" id="PTHR48079:SF6">
    <property type="entry name" value="NAD(P)-BINDING DOMAIN-CONTAINING PROTEIN-RELATED"/>
    <property type="match status" value="1"/>
</dbReference>
<protein>
    <submittedName>
        <fullName evidence="2">SDR family NAD(P)-dependent oxidoreductase</fullName>
    </submittedName>
</protein>
<dbReference type="Gene3D" id="3.40.50.720">
    <property type="entry name" value="NAD(P)-binding Rossmann-like Domain"/>
    <property type="match status" value="1"/>
</dbReference>
<dbReference type="SUPFAM" id="SSF51735">
    <property type="entry name" value="NAD(P)-binding Rossmann-fold domains"/>
    <property type="match status" value="1"/>
</dbReference>
<dbReference type="GO" id="GO:0004029">
    <property type="term" value="F:aldehyde dehydrogenase (NAD+) activity"/>
    <property type="evidence" value="ECO:0007669"/>
    <property type="project" value="TreeGrafter"/>
</dbReference>